<gene>
    <name evidence="1" type="ORF">ACFQ08_40315</name>
</gene>
<accession>A0ABW3E3Y0</accession>
<organism evidence="1 2">
    <name type="scientific">Streptosporangium algeriense</name>
    <dbReference type="NCBI Taxonomy" id="1682748"/>
    <lineage>
        <taxon>Bacteria</taxon>
        <taxon>Bacillati</taxon>
        <taxon>Actinomycetota</taxon>
        <taxon>Actinomycetes</taxon>
        <taxon>Streptosporangiales</taxon>
        <taxon>Streptosporangiaceae</taxon>
        <taxon>Streptosporangium</taxon>
    </lineage>
</organism>
<protein>
    <recommendedName>
        <fullName evidence="3">MarR family transcriptional regulator</fullName>
    </recommendedName>
</protein>
<proteinExistence type="predicted"/>
<evidence type="ECO:0008006" key="3">
    <source>
        <dbReference type="Google" id="ProtNLM"/>
    </source>
</evidence>
<dbReference type="EMBL" id="JBHTHX010002710">
    <property type="protein sequence ID" value="MFD0890830.1"/>
    <property type="molecule type" value="Genomic_DNA"/>
</dbReference>
<evidence type="ECO:0000313" key="1">
    <source>
        <dbReference type="EMBL" id="MFD0890830.1"/>
    </source>
</evidence>
<name>A0ABW3E3Y0_9ACTN</name>
<keyword evidence="2" id="KW-1185">Reference proteome</keyword>
<dbReference type="Proteomes" id="UP001597024">
    <property type="component" value="Unassembled WGS sequence"/>
</dbReference>
<reference evidence="2" key="1">
    <citation type="journal article" date="2019" name="Int. J. Syst. Evol. Microbiol.">
        <title>The Global Catalogue of Microorganisms (GCM) 10K type strain sequencing project: providing services to taxonomists for standard genome sequencing and annotation.</title>
        <authorList>
            <consortium name="The Broad Institute Genomics Platform"/>
            <consortium name="The Broad Institute Genome Sequencing Center for Infectious Disease"/>
            <person name="Wu L."/>
            <person name="Ma J."/>
        </authorList>
    </citation>
    <scope>NUCLEOTIDE SEQUENCE [LARGE SCALE GENOMIC DNA]</scope>
    <source>
        <strain evidence="2">CCUG 62974</strain>
    </source>
</reference>
<evidence type="ECO:0000313" key="2">
    <source>
        <dbReference type="Proteomes" id="UP001597024"/>
    </source>
</evidence>
<sequence length="60" mass="6277">MEGKPRPEASAERALAEMDRLIALSIVGQQHIAQRLGLNTTDLTCLGHILGAAGRPISAG</sequence>
<comment type="caution">
    <text evidence="1">The sequence shown here is derived from an EMBL/GenBank/DDBJ whole genome shotgun (WGS) entry which is preliminary data.</text>
</comment>
<feature type="non-terminal residue" evidence="1">
    <location>
        <position position="60"/>
    </location>
</feature>